<comment type="cofactor">
    <cofactor evidence="2">
        <name>Mn(2+)</name>
        <dbReference type="ChEBI" id="CHEBI:29035"/>
    </cofactor>
    <text evidence="2">The Mn(2+) ion enhances activity.</text>
</comment>
<feature type="binding site" evidence="2">
    <location>
        <position position="141"/>
    </location>
    <ligand>
        <name>Mn(2+)</name>
        <dbReference type="ChEBI" id="CHEBI:29035"/>
        <label>2</label>
    </ligand>
</feature>
<feature type="binding site" evidence="2">
    <location>
        <position position="167"/>
    </location>
    <ligand>
        <name>Mn(2+)</name>
        <dbReference type="ChEBI" id="CHEBI:29035"/>
        <label>2</label>
    </ligand>
</feature>
<dbReference type="InterPro" id="IPR011650">
    <property type="entry name" value="Peptidase_M20_dimer"/>
</dbReference>
<evidence type="ECO:0000313" key="4">
    <source>
        <dbReference type="EMBL" id="WEK03454.1"/>
    </source>
</evidence>
<dbReference type="PANTHER" id="PTHR11014:SF63">
    <property type="entry name" value="METALLOPEPTIDASE, PUTATIVE (AFU_ORTHOLOGUE AFUA_6G09600)-RELATED"/>
    <property type="match status" value="1"/>
</dbReference>
<dbReference type="SUPFAM" id="SSF55031">
    <property type="entry name" value="Bacterial exopeptidase dimerisation domain"/>
    <property type="match status" value="1"/>
</dbReference>
<keyword evidence="2" id="KW-0479">Metal-binding</keyword>
<dbReference type="AlphaFoldDB" id="A0AAJ5VU86"/>
<dbReference type="InterPro" id="IPR036264">
    <property type="entry name" value="Bact_exopeptidase_dim_dom"/>
</dbReference>
<dbReference type="GO" id="GO:0050118">
    <property type="term" value="F:N-acetyldiaminopimelate deacetylase activity"/>
    <property type="evidence" value="ECO:0007669"/>
    <property type="project" value="UniProtKB-ARBA"/>
</dbReference>
<feature type="binding site" evidence="2">
    <location>
        <position position="106"/>
    </location>
    <ligand>
        <name>Mn(2+)</name>
        <dbReference type="ChEBI" id="CHEBI:29035"/>
        <label>2</label>
    </ligand>
</feature>
<dbReference type="Pfam" id="PF01546">
    <property type="entry name" value="Peptidase_M20"/>
    <property type="match status" value="1"/>
</dbReference>
<dbReference type="FunFam" id="3.30.70.360:FF:000001">
    <property type="entry name" value="N-acetyldiaminopimelate deacetylase"/>
    <property type="match status" value="1"/>
</dbReference>
<reference evidence="4" key="1">
    <citation type="submission" date="2023-03" db="EMBL/GenBank/DDBJ databases">
        <title>Andean soil-derived lignocellulolytic bacterial consortium as a source of novel taxa and putative plastic-active enzymes.</title>
        <authorList>
            <person name="Diaz-Garcia L."/>
            <person name="Chuvochina M."/>
            <person name="Feuerriegel G."/>
            <person name="Bunk B."/>
            <person name="Sproer C."/>
            <person name="Streit W.R."/>
            <person name="Rodriguez L.M."/>
            <person name="Overmann J."/>
            <person name="Jimenez D.J."/>
        </authorList>
    </citation>
    <scope>NUCLEOTIDE SEQUENCE</scope>
    <source>
        <strain evidence="4">MAG 4196</strain>
    </source>
</reference>
<sequence length="396" mass="42376">MMDVEKVMTALKAHEAEMIAIRHDLHMYPETCYEEVRTSGVVADKLTEWGIPFVRGLGQTGIVASIKGNRPGQRALGLRADMDALNMTETNTFAHASKIPGKMHGCGHDGHTAMLLGAARYMHNNPDFAGTVHCIFQPAEEGGAGAQAMIDDGLFEQFPCDSVYSLHNKPGLPVGKFVTKVGPQLAATDTWRVTFKGTGGHGGAPEKSTDATIALAQFILGLQTIVSRNIAAIDSAVLSIGIIQAGSSHNVMPAEIVVEGSTRSHRPEVRDLVEKRFTEIAHACAAMSLCTADVDYQRGYPALINTAEETAVAVAAASALVGADNVDGNNPPINAGDDFAFMLLKRPGCNVMMGNGDDPTKWKNNHMPGYDFNDEALTLGSAYWVSLVDQELNVRN</sequence>
<dbReference type="Gene3D" id="3.30.70.360">
    <property type="match status" value="1"/>
</dbReference>
<dbReference type="InterPro" id="IPR017439">
    <property type="entry name" value="Amidohydrolase"/>
</dbReference>
<accession>A0AAJ5VU86</accession>
<feature type="binding site" evidence="2">
    <location>
        <position position="366"/>
    </location>
    <ligand>
        <name>Mn(2+)</name>
        <dbReference type="ChEBI" id="CHEBI:29035"/>
        <label>2</label>
    </ligand>
</feature>
<evidence type="ECO:0000256" key="1">
    <source>
        <dbReference type="ARBA" id="ARBA00022801"/>
    </source>
</evidence>
<organism evidence="4 5">
    <name type="scientific">Candidatus Devosia phytovorans</name>
    <dbReference type="NCBI Taxonomy" id="3121372"/>
    <lineage>
        <taxon>Bacteria</taxon>
        <taxon>Pseudomonadati</taxon>
        <taxon>Pseudomonadota</taxon>
        <taxon>Alphaproteobacteria</taxon>
        <taxon>Hyphomicrobiales</taxon>
        <taxon>Devosiaceae</taxon>
        <taxon>Devosia</taxon>
    </lineage>
</organism>
<keyword evidence="1" id="KW-0378">Hydrolase</keyword>
<evidence type="ECO:0000256" key="2">
    <source>
        <dbReference type="PIRSR" id="PIRSR005962-1"/>
    </source>
</evidence>
<name>A0AAJ5VU86_9HYPH</name>
<dbReference type="PANTHER" id="PTHR11014">
    <property type="entry name" value="PEPTIDASE M20 FAMILY MEMBER"/>
    <property type="match status" value="1"/>
</dbReference>
<feature type="domain" description="Peptidase M20 dimerisation" evidence="3">
    <location>
        <begin position="190"/>
        <end position="281"/>
    </location>
</feature>
<gene>
    <name evidence="4" type="ORF">P0Y65_14790</name>
</gene>
<dbReference type="PIRSF" id="PIRSF005962">
    <property type="entry name" value="Pept_M20D_amidohydro"/>
    <property type="match status" value="1"/>
</dbReference>
<dbReference type="InterPro" id="IPR002933">
    <property type="entry name" value="Peptidase_M20"/>
</dbReference>
<dbReference type="Gene3D" id="3.40.630.10">
    <property type="entry name" value="Zn peptidases"/>
    <property type="match status" value="1"/>
</dbReference>
<dbReference type="SUPFAM" id="SSF53187">
    <property type="entry name" value="Zn-dependent exopeptidases"/>
    <property type="match status" value="1"/>
</dbReference>
<proteinExistence type="predicted"/>
<evidence type="ECO:0000259" key="3">
    <source>
        <dbReference type="Pfam" id="PF07687"/>
    </source>
</evidence>
<dbReference type="Pfam" id="PF07687">
    <property type="entry name" value="M20_dimer"/>
    <property type="match status" value="1"/>
</dbReference>
<dbReference type="EMBL" id="CP119312">
    <property type="protein sequence ID" value="WEK03454.1"/>
    <property type="molecule type" value="Genomic_DNA"/>
</dbReference>
<evidence type="ECO:0000313" key="5">
    <source>
        <dbReference type="Proteomes" id="UP001217476"/>
    </source>
</evidence>
<dbReference type="GO" id="GO:0019877">
    <property type="term" value="P:diaminopimelate biosynthetic process"/>
    <property type="evidence" value="ECO:0007669"/>
    <property type="project" value="UniProtKB-ARBA"/>
</dbReference>
<feature type="binding site" evidence="2">
    <location>
        <position position="108"/>
    </location>
    <ligand>
        <name>Mn(2+)</name>
        <dbReference type="ChEBI" id="CHEBI:29035"/>
        <label>2</label>
    </ligand>
</feature>
<keyword evidence="2" id="KW-0464">Manganese</keyword>
<dbReference type="GO" id="GO:0046872">
    <property type="term" value="F:metal ion binding"/>
    <property type="evidence" value="ECO:0007669"/>
    <property type="project" value="UniProtKB-KW"/>
</dbReference>
<dbReference type="Proteomes" id="UP001217476">
    <property type="component" value="Chromosome"/>
</dbReference>
<dbReference type="NCBIfam" id="TIGR01891">
    <property type="entry name" value="amidohydrolases"/>
    <property type="match status" value="1"/>
</dbReference>
<dbReference type="CDD" id="cd05666">
    <property type="entry name" value="M20_Acy1-like"/>
    <property type="match status" value="1"/>
</dbReference>
<protein>
    <submittedName>
        <fullName evidence="4">M20 family metallopeptidase</fullName>
    </submittedName>
</protein>